<feature type="region of interest" description="Disordered" evidence="1">
    <location>
        <begin position="202"/>
        <end position="233"/>
    </location>
</feature>
<dbReference type="Proteomes" id="UP000037035">
    <property type="component" value="Unassembled WGS sequence"/>
</dbReference>
<feature type="compositionally biased region" description="Acidic residues" evidence="1">
    <location>
        <begin position="212"/>
        <end position="233"/>
    </location>
</feature>
<feature type="region of interest" description="Disordered" evidence="1">
    <location>
        <begin position="1"/>
        <end position="21"/>
    </location>
</feature>
<evidence type="ECO:0000313" key="2">
    <source>
        <dbReference type="EMBL" id="KNZ47961.1"/>
    </source>
</evidence>
<sequence>MSFGRGGGRGGRGGRGGGGAGRGALAELSLGTLSFADLLATSRADIGDVLYPTTGVNLPVTDLPSSQEEQIVASEVDRWLHPAFPASRQRWIIEGDLKPNIGSNKSKQRKSLAKPFIHQFSKLDLQPDSHSEDWLYSDRYKAGNSTERGAKNYTTATPNDCADKSKYLHLLEKSFFPPELWTSFSEGKKKTTVKKIKPKRLTGKSALAGLPDDLEGQEDGDAEKDDKEDEEEVATFANCDLVANFQPDYDNNYFDNGDADEGMDSGGEGGDEGELNHLQNT</sequence>
<evidence type="ECO:0008006" key="4">
    <source>
        <dbReference type="Google" id="ProtNLM"/>
    </source>
</evidence>
<dbReference type="OrthoDB" id="2505010at2759"/>
<organism evidence="2 3">
    <name type="scientific">Puccinia sorghi</name>
    <dbReference type="NCBI Taxonomy" id="27349"/>
    <lineage>
        <taxon>Eukaryota</taxon>
        <taxon>Fungi</taxon>
        <taxon>Dikarya</taxon>
        <taxon>Basidiomycota</taxon>
        <taxon>Pucciniomycotina</taxon>
        <taxon>Pucciniomycetes</taxon>
        <taxon>Pucciniales</taxon>
        <taxon>Pucciniaceae</taxon>
        <taxon>Puccinia</taxon>
    </lineage>
</organism>
<dbReference type="VEuPathDB" id="FungiDB:VP01_600g6"/>
<name>A0A0L6UHF2_9BASI</name>
<comment type="caution">
    <text evidence="2">The sequence shown here is derived from an EMBL/GenBank/DDBJ whole genome shotgun (WGS) entry which is preliminary data.</text>
</comment>
<dbReference type="AlphaFoldDB" id="A0A0L6UHF2"/>
<evidence type="ECO:0000313" key="3">
    <source>
        <dbReference type="Proteomes" id="UP000037035"/>
    </source>
</evidence>
<dbReference type="STRING" id="27349.A0A0L6UHF2"/>
<feature type="compositionally biased region" description="Acidic residues" evidence="1">
    <location>
        <begin position="257"/>
        <end position="273"/>
    </location>
</feature>
<feature type="region of interest" description="Disordered" evidence="1">
    <location>
        <begin position="250"/>
        <end position="281"/>
    </location>
</feature>
<proteinExistence type="predicted"/>
<accession>A0A0L6UHF2</accession>
<keyword evidence="3" id="KW-1185">Reference proteome</keyword>
<protein>
    <recommendedName>
        <fullName evidence="4">DNA-directed RNA polymerase III subunit</fullName>
    </recommendedName>
</protein>
<gene>
    <name evidence="2" type="ORF">VP01_600g6</name>
</gene>
<reference evidence="2 3" key="1">
    <citation type="submission" date="2015-08" db="EMBL/GenBank/DDBJ databases">
        <title>Next Generation Sequencing and Analysis of the Genome of Puccinia sorghi L Schw, the Causal Agent of Maize Common Rust.</title>
        <authorList>
            <person name="Rochi L."/>
            <person name="Burguener G."/>
            <person name="Darino M."/>
            <person name="Turjanski A."/>
            <person name="Kreff E."/>
            <person name="Dieguez M.J."/>
            <person name="Sacco F."/>
        </authorList>
    </citation>
    <scope>NUCLEOTIDE SEQUENCE [LARGE SCALE GENOMIC DNA]</scope>
    <source>
        <strain evidence="2 3">RO10H11247</strain>
    </source>
</reference>
<evidence type="ECO:0000256" key="1">
    <source>
        <dbReference type="SAM" id="MobiDB-lite"/>
    </source>
</evidence>
<dbReference type="EMBL" id="LAVV01011286">
    <property type="protein sequence ID" value="KNZ47961.1"/>
    <property type="molecule type" value="Genomic_DNA"/>
</dbReference>